<proteinExistence type="predicted"/>
<evidence type="ECO:0000259" key="2">
    <source>
        <dbReference type="Pfam" id="PF11738"/>
    </source>
</evidence>
<sequence>MYSQKENLKKLKKTYKEQAIPKGLKEEIRQRFIIEEQSFIKARRRKRRLQGFGVSLAIVMITTSSLLFNSQVRSFAENLPILGSVIELILGERFTDRSEKIDIQVPKINTQNEKENKTIHGLNQKYFREGQADFEKAEKEYGNFETDHYQVLGDYQKIVDDNRFLVIERQITQTAADSHVEKRYDTIDKKNSVQLSLPLLFKDDTYLSVLTKEVKRQMAEQVKEDPSKYYWTEQDIQEGTIEKPTLVTPTRSFYLNKEHQLVLTFSQYEIAPGYMGTPEFVIPKSVTKTILASEDYLDH</sequence>
<keyword evidence="1" id="KW-0472">Membrane</keyword>
<dbReference type="InterPro" id="IPR037126">
    <property type="entry name" value="PdaC/RsiV-like_sf"/>
</dbReference>
<feature type="transmembrane region" description="Helical" evidence="1">
    <location>
        <begin position="49"/>
        <end position="68"/>
    </location>
</feature>
<keyword evidence="1" id="KW-1133">Transmembrane helix</keyword>
<dbReference type="RefSeq" id="WP_002317891.1">
    <property type="nucleotide sequence ID" value="NZ_CAMRQG010000011.1"/>
</dbReference>
<feature type="domain" description="DUF3298" evidence="2">
    <location>
        <begin position="200"/>
        <end position="285"/>
    </location>
</feature>
<dbReference type="Pfam" id="PF11738">
    <property type="entry name" value="DUF3298"/>
    <property type="match status" value="1"/>
</dbReference>
<keyword evidence="1" id="KW-0812">Transmembrane</keyword>
<dbReference type="Gene3D" id="3.90.640.20">
    <property type="entry name" value="Heat-shock cognate protein, ATPase"/>
    <property type="match status" value="1"/>
</dbReference>
<dbReference type="EMBL" id="LRHK01000001">
    <property type="protein sequence ID" value="KWX18505.1"/>
    <property type="molecule type" value="Genomic_DNA"/>
</dbReference>
<dbReference type="InterPro" id="IPR021729">
    <property type="entry name" value="DUF3298"/>
</dbReference>
<comment type="caution">
    <text evidence="3">The sequence shown here is derived from an EMBL/GenBank/DDBJ whole genome shotgun (WGS) entry which is preliminary data.</text>
</comment>
<dbReference type="Proteomes" id="UP000070452">
    <property type="component" value="Unassembled WGS sequence"/>
</dbReference>
<name>A0A132P843_ENTFC</name>
<accession>A0A132P843</accession>
<evidence type="ECO:0000256" key="1">
    <source>
        <dbReference type="SAM" id="Phobius"/>
    </source>
</evidence>
<reference evidence="3 4" key="1">
    <citation type="submission" date="2016-01" db="EMBL/GenBank/DDBJ databases">
        <title>Molecular Mechanisms for transfer of large genomic segments between Enterococcus faecium strains.</title>
        <authorList>
            <person name="Garcia-Solache M.A."/>
            <person name="Lebreton F."/>
            <person name="Mclaughlin R.E."/>
            <person name="Whiteaker J.D."/>
            <person name="Gilmore M.S."/>
            <person name="Rice L.B."/>
        </authorList>
    </citation>
    <scope>NUCLEOTIDE SEQUENCE [LARGE SCALE GENOMIC DNA]</scope>
    <source>
        <strain evidence="3 4">D344RRF x C68</strain>
    </source>
</reference>
<dbReference type="AlphaFoldDB" id="A0A132P843"/>
<evidence type="ECO:0000313" key="3">
    <source>
        <dbReference type="EMBL" id="KWX18505.1"/>
    </source>
</evidence>
<evidence type="ECO:0000313" key="4">
    <source>
        <dbReference type="Proteomes" id="UP000070452"/>
    </source>
</evidence>
<dbReference type="Gene3D" id="3.30.565.40">
    <property type="entry name" value="Fervidobacterium nodosum Rt17-B1 like"/>
    <property type="match status" value="1"/>
</dbReference>
<gene>
    <name evidence="3" type="ORF">AWT83_08520</name>
</gene>
<organism evidence="3 4">
    <name type="scientific">Enterococcus faecium</name>
    <name type="common">Streptococcus faecium</name>
    <dbReference type="NCBI Taxonomy" id="1352"/>
    <lineage>
        <taxon>Bacteria</taxon>
        <taxon>Bacillati</taxon>
        <taxon>Bacillota</taxon>
        <taxon>Bacilli</taxon>
        <taxon>Lactobacillales</taxon>
        <taxon>Enterococcaceae</taxon>
        <taxon>Enterococcus</taxon>
    </lineage>
</organism>
<protein>
    <submittedName>
        <fullName evidence="3">Anti-sigma factor</fullName>
    </submittedName>
</protein>